<dbReference type="Proteomes" id="UP000002668">
    <property type="component" value="Genome"/>
</dbReference>
<sequence>MYTLLQYIRYPPNNTPPPPIPTLQTSALDPTTSSPLFPRQACRAALKRVARGEDADCVASPRLARACVRAYRLEDDAIQARPEEPSNSAQHFPSPSPTITITITITIHPTNLTKPPIKPPLPSQNPSMHLTLLPTAKTPTVNLPTRHARFGLLGLLGLHLSATIVGSYATPSSPNNALEQRCWGNRAQLDAKRASSADR</sequence>
<dbReference type="AlphaFoldDB" id="E5A0X9"/>
<reference evidence="2" key="1">
    <citation type="journal article" date="2011" name="Nat. Commun.">
        <title>Effector diversification within compartments of the Leptosphaeria maculans genome affected by Repeat-Induced Point mutations.</title>
        <authorList>
            <person name="Rouxel T."/>
            <person name="Grandaubert J."/>
            <person name="Hane J.K."/>
            <person name="Hoede C."/>
            <person name="van de Wouw A.P."/>
            <person name="Couloux A."/>
            <person name="Dominguez V."/>
            <person name="Anthouard V."/>
            <person name="Bally P."/>
            <person name="Bourras S."/>
            <person name="Cozijnsen A.J."/>
            <person name="Ciuffetti L.M."/>
            <person name="Degrave A."/>
            <person name="Dilmaghani A."/>
            <person name="Duret L."/>
            <person name="Fudal I."/>
            <person name="Goodwin S.B."/>
            <person name="Gout L."/>
            <person name="Glaser N."/>
            <person name="Linglin J."/>
            <person name="Kema G.H.J."/>
            <person name="Lapalu N."/>
            <person name="Lawrence C.B."/>
            <person name="May K."/>
            <person name="Meyer M."/>
            <person name="Ollivier B."/>
            <person name="Poulain J."/>
            <person name="Schoch C.L."/>
            <person name="Simon A."/>
            <person name="Spatafora J.W."/>
            <person name="Stachowiak A."/>
            <person name="Turgeon B.G."/>
            <person name="Tyler B.M."/>
            <person name="Vincent D."/>
            <person name="Weissenbach J."/>
            <person name="Amselem J."/>
            <person name="Quesneville H."/>
            <person name="Oliver R.P."/>
            <person name="Wincker P."/>
            <person name="Balesdent M.-H."/>
            <person name="Howlett B.J."/>
        </authorList>
    </citation>
    <scope>NUCLEOTIDE SEQUENCE [LARGE SCALE GENOMIC DNA]</scope>
    <source>
        <strain evidence="2">JN3 / isolate v23.1.3 / race Av1-4-5-6-7-8</strain>
    </source>
</reference>
<dbReference type="HOGENOM" id="CLU_1372431_0_0_1"/>
<gene>
    <name evidence="1" type="ORF">LEMA_P104060.1</name>
</gene>
<dbReference type="InParanoid" id="E5A0X9"/>
<protein>
    <submittedName>
        <fullName evidence="1">Predicted protein</fullName>
    </submittedName>
</protein>
<keyword evidence="2" id="KW-1185">Reference proteome</keyword>
<accession>E5A0X9</accession>
<organism evidence="2">
    <name type="scientific">Leptosphaeria maculans (strain JN3 / isolate v23.1.3 / race Av1-4-5-6-7-8)</name>
    <name type="common">Blackleg fungus</name>
    <name type="synonym">Phoma lingam</name>
    <dbReference type="NCBI Taxonomy" id="985895"/>
    <lineage>
        <taxon>Eukaryota</taxon>
        <taxon>Fungi</taxon>
        <taxon>Dikarya</taxon>
        <taxon>Ascomycota</taxon>
        <taxon>Pezizomycotina</taxon>
        <taxon>Dothideomycetes</taxon>
        <taxon>Pleosporomycetidae</taxon>
        <taxon>Pleosporales</taxon>
        <taxon>Pleosporineae</taxon>
        <taxon>Leptosphaeriaceae</taxon>
        <taxon>Plenodomus</taxon>
        <taxon>Plenodomus lingam/Leptosphaeria maculans species complex</taxon>
    </lineage>
</organism>
<evidence type="ECO:0000313" key="2">
    <source>
        <dbReference type="Proteomes" id="UP000002668"/>
    </source>
</evidence>
<name>E5A0X9_LEPMJ</name>
<evidence type="ECO:0000313" key="1">
    <source>
        <dbReference type="EMBL" id="CBX97275.1"/>
    </source>
</evidence>
<dbReference type="EMBL" id="FP929131">
    <property type="protein sequence ID" value="CBX97275.1"/>
    <property type="molecule type" value="Genomic_DNA"/>
</dbReference>
<proteinExistence type="predicted"/>
<dbReference type="VEuPathDB" id="FungiDB:LEMA_P104060.1"/>